<gene>
    <name evidence="2" type="ORF">SAMN05216474_2487</name>
</gene>
<organism evidence="2 3">
    <name type="scientific">Lishizhenia tianjinensis</name>
    <dbReference type="NCBI Taxonomy" id="477690"/>
    <lineage>
        <taxon>Bacteria</taxon>
        <taxon>Pseudomonadati</taxon>
        <taxon>Bacteroidota</taxon>
        <taxon>Flavobacteriia</taxon>
        <taxon>Flavobacteriales</taxon>
        <taxon>Crocinitomicaceae</taxon>
        <taxon>Lishizhenia</taxon>
    </lineage>
</organism>
<keyword evidence="3" id="KW-1185">Reference proteome</keyword>
<dbReference type="InterPro" id="IPR018958">
    <property type="entry name" value="Knr4/Smi1-like_dom"/>
</dbReference>
<dbReference type="Proteomes" id="UP000236454">
    <property type="component" value="Unassembled WGS sequence"/>
</dbReference>
<dbReference type="InterPro" id="IPR037883">
    <property type="entry name" value="Knr4/Smi1-like_sf"/>
</dbReference>
<accession>A0A1I7B2C7</accession>
<proteinExistence type="predicted"/>
<dbReference type="SMART" id="SM00860">
    <property type="entry name" value="SMI1_KNR4"/>
    <property type="match status" value="1"/>
</dbReference>
<dbReference type="EMBL" id="FPAS01000004">
    <property type="protein sequence ID" value="SFT81356.1"/>
    <property type="molecule type" value="Genomic_DNA"/>
</dbReference>
<feature type="domain" description="Knr4/Smi1-like" evidence="1">
    <location>
        <begin position="47"/>
        <end position="199"/>
    </location>
</feature>
<evidence type="ECO:0000313" key="2">
    <source>
        <dbReference type="EMBL" id="SFT81356.1"/>
    </source>
</evidence>
<name>A0A1I7B2C7_9FLAO</name>
<dbReference type="AlphaFoldDB" id="A0A1I7B2C7"/>
<protein>
    <recommendedName>
        <fullName evidence="1">Knr4/Smi1-like domain-containing protein</fullName>
    </recommendedName>
</protein>
<dbReference type="SUPFAM" id="SSF160631">
    <property type="entry name" value="SMI1/KNR4-like"/>
    <property type="match status" value="1"/>
</dbReference>
<dbReference type="Gene3D" id="3.40.1580.10">
    <property type="entry name" value="SMI1/KNR4-like"/>
    <property type="match status" value="1"/>
</dbReference>
<evidence type="ECO:0000313" key="3">
    <source>
        <dbReference type="Proteomes" id="UP000236454"/>
    </source>
</evidence>
<dbReference type="STRING" id="477690.SAMN05216474_2487"/>
<evidence type="ECO:0000259" key="1">
    <source>
        <dbReference type="SMART" id="SM00860"/>
    </source>
</evidence>
<sequence length="231" mass="27157">MLANIAQSIMDRSKRIIIIKNKLIELKKLDRKKTVFGSQSHNYISKPINSDEIINYENQYNVLIPEELRLFLIEIGYGAGPDYGIYNISKMFSEFDEWNDWTENISSIQSSFELKNKDSLELITSKTDNPEGLFYKRLKTINGLLPIQTQGCTYYSFIVVNGEQKGKIWNLDTNEFDVLPGGVYREVTFFEWYEKWLNDKLESLGCKKLNDPNHWERNVSENKMNWLKKIK</sequence>
<reference evidence="2 3" key="1">
    <citation type="submission" date="2016-10" db="EMBL/GenBank/DDBJ databases">
        <authorList>
            <person name="de Groot N.N."/>
        </authorList>
    </citation>
    <scope>NUCLEOTIDE SEQUENCE [LARGE SCALE GENOMIC DNA]</scope>
    <source>
        <strain evidence="2 3">CGMCC 1.7005</strain>
    </source>
</reference>